<gene>
    <name evidence="2" type="ORF">DUE52_00765</name>
</gene>
<accession>A0A368JV13</accession>
<evidence type="ECO:0000313" key="3">
    <source>
        <dbReference type="Proteomes" id="UP000253383"/>
    </source>
</evidence>
<dbReference type="InterPro" id="IPR011051">
    <property type="entry name" value="RmlC_Cupin_sf"/>
</dbReference>
<dbReference type="Pfam" id="PF05523">
    <property type="entry name" value="FdtA"/>
    <property type="match status" value="1"/>
</dbReference>
<sequence length="122" mass="13931">MSKLIQLATHSSARGDLTVFEKILPGEIKRAFYIYNVGSPTQERALHGHRKESNALIALAGQCRIFVTNGEEEKYFHLTVPNECLVIEPGDWHIIDEFTKDTVLLVLSNECYDPSDYFFDRP</sequence>
<dbReference type="AlphaFoldDB" id="A0A368JV13"/>
<protein>
    <submittedName>
        <fullName evidence="2">WxcM-like domain-containing protein</fullName>
    </submittedName>
</protein>
<dbReference type="InterPro" id="IPR014710">
    <property type="entry name" value="RmlC-like_jellyroll"/>
</dbReference>
<evidence type="ECO:0000313" key="2">
    <source>
        <dbReference type="EMBL" id="RCR71497.1"/>
    </source>
</evidence>
<dbReference type="CDD" id="cd20292">
    <property type="entry name" value="cupin_QdtA-like"/>
    <property type="match status" value="1"/>
</dbReference>
<proteinExistence type="predicted"/>
<feature type="domain" description="Sugar 3,4-ketoisomerase QdtA cupin" evidence="1">
    <location>
        <begin position="2"/>
        <end position="120"/>
    </location>
</feature>
<dbReference type="OrthoDB" id="9795513at2"/>
<reference evidence="2 3" key="1">
    <citation type="submission" date="2018-07" db="EMBL/GenBank/DDBJ databases">
        <title>Genome analysis of Larkinella rosea.</title>
        <authorList>
            <person name="Zhou Z."/>
            <person name="Wang G."/>
        </authorList>
    </citation>
    <scope>NUCLEOTIDE SEQUENCE [LARGE SCALE GENOMIC DNA]</scope>
    <source>
        <strain evidence="3">zzj9</strain>
    </source>
</reference>
<name>A0A368JV13_9BACT</name>
<keyword evidence="3" id="KW-1185">Reference proteome</keyword>
<comment type="caution">
    <text evidence="2">The sequence shown here is derived from an EMBL/GenBank/DDBJ whole genome shotgun (WGS) entry which is preliminary data.</text>
</comment>
<dbReference type="SUPFAM" id="SSF51182">
    <property type="entry name" value="RmlC-like cupins"/>
    <property type="match status" value="1"/>
</dbReference>
<dbReference type="Gene3D" id="2.60.120.10">
    <property type="entry name" value="Jelly Rolls"/>
    <property type="match status" value="1"/>
</dbReference>
<dbReference type="Proteomes" id="UP000253383">
    <property type="component" value="Unassembled WGS sequence"/>
</dbReference>
<dbReference type="RefSeq" id="WP_114404029.1">
    <property type="nucleotide sequence ID" value="NZ_QOWE01000001.1"/>
</dbReference>
<dbReference type="InterPro" id="IPR008894">
    <property type="entry name" value="QdtA_cupin_dom"/>
</dbReference>
<evidence type="ECO:0000259" key="1">
    <source>
        <dbReference type="Pfam" id="PF05523"/>
    </source>
</evidence>
<organism evidence="2 3">
    <name type="scientific">Larkinella punicea</name>
    <dbReference type="NCBI Taxonomy" id="2315727"/>
    <lineage>
        <taxon>Bacteria</taxon>
        <taxon>Pseudomonadati</taxon>
        <taxon>Bacteroidota</taxon>
        <taxon>Cytophagia</taxon>
        <taxon>Cytophagales</taxon>
        <taxon>Spirosomataceae</taxon>
        <taxon>Larkinella</taxon>
    </lineage>
</organism>
<dbReference type="EMBL" id="QOWE01000001">
    <property type="protein sequence ID" value="RCR71497.1"/>
    <property type="molecule type" value="Genomic_DNA"/>
</dbReference>